<keyword evidence="3" id="KW-0067">ATP-binding</keyword>
<proteinExistence type="inferred from homology"/>
<dbReference type="Pfam" id="PF00063">
    <property type="entry name" value="Myosin_head"/>
    <property type="match status" value="1"/>
</dbReference>
<dbReference type="Proteomes" id="UP000580250">
    <property type="component" value="Unassembled WGS sequence"/>
</dbReference>
<dbReference type="GO" id="GO:0016459">
    <property type="term" value="C:myosin complex"/>
    <property type="evidence" value="ECO:0007669"/>
    <property type="project" value="UniProtKB-KW"/>
</dbReference>
<evidence type="ECO:0000259" key="10">
    <source>
        <dbReference type="PROSITE" id="PS51456"/>
    </source>
</evidence>
<dbReference type="GO" id="GO:0016020">
    <property type="term" value="C:membrane"/>
    <property type="evidence" value="ECO:0007669"/>
    <property type="project" value="TreeGrafter"/>
</dbReference>
<dbReference type="InterPro" id="IPR036961">
    <property type="entry name" value="Kinesin_motor_dom_sf"/>
</dbReference>
<dbReference type="GO" id="GO:0007015">
    <property type="term" value="P:actin filament organization"/>
    <property type="evidence" value="ECO:0007669"/>
    <property type="project" value="TreeGrafter"/>
</dbReference>
<dbReference type="PANTHER" id="PTHR13140">
    <property type="entry name" value="MYOSIN"/>
    <property type="match status" value="1"/>
</dbReference>
<evidence type="ECO:0000256" key="2">
    <source>
        <dbReference type="ARBA" id="ARBA00022741"/>
    </source>
</evidence>
<dbReference type="OrthoDB" id="6108017at2759"/>
<dbReference type="GO" id="GO:0000146">
    <property type="term" value="F:microfilament motor activity"/>
    <property type="evidence" value="ECO:0007669"/>
    <property type="project" value="TreeGrafter"/>
</dbReference>
<evidence type="ECO:0000256" key="7">
    <source>
        <dbReference type="ARBA" id="ARBA00023203"/>
    </source>
</evidence>
<dbReference type="AlphaFoldDB" id="A0A6V7TJD6"/>
<dbReference type="GO" id="GO:0005524">
    <property type="term" value="F:ATP binding"/>
    <property type="evidence" value="ECO:0007669"/>
    <property type="project" value="UniProtKB-KW"/>
</dbReference>
<dbReference type="InterPro" id="IPR001609">
    <property type="entry name" value="Myosin_head_motor_dom-like"/>
</dbReference>
<organism evidence="11 12">
    <name type="scientific">Meloidogyne enterolobii</name>
    <name type="common">Root-knot nematode worm</name>
    <name type="synonym">Meloidogyne mayaguensis</name>
    <dbReference type="NCBI Taxonomy" id="390850"/>
    <lineage>
        <taxon>Eukaryota</taxon>
        <taxon>Metazoa</taxon>
        <taxon>Ecdysozoa</taxon>
        <taxon>Nematoda</taxon>
        <taxon>Chromadorea</taxon>
        <taxon>Rhabditida</taxon>
        <taxon>Tylenchina</taxon>
        <taxon>Tylenchomorpha</taxon>
        <taxon>Tylenchoidea</taxon>
        <taxon>Meloidogynidae</taxon>
        <taxon>Meloidogyninae</taxon>
        <taxon>Meloidogyne</taxon>
    </lineage>
</organism>
<dbReference type="Gene3D" id="3.40.850.10">
    <property type="entry name" value="Kinesin motor domain"/>
    <property type="match status" value="1"/>
</dbReference>
<evidence type="ECO:0000256" key="5">
    <source>
        <dbReference type="ARBA" id="ARBA00023123"/>
    </source>
</evidence>
<reference evidence="11 12" key="1">
    <citation type="submission" date="2020-08" db="EMBL/GenBank/DDBJ databases">
        <authorList>
            <person name="Koutsovoulos G."/>
            <person name="Danchin GJ E."/>
        </authorList>
    </citation>
    <scope>NUCLEOTIDE SEQUENCE [LARGE SCALE GENOMIC DNA]</scope>
</reference>
<feature type="domain" description="Myosin motor" evidence="10">
    <location>
        <begin position="1"/>
        <end position="186"/>
    </location>
</feature>
<keyword evidence="6" id="KW-0505">Motor protein</keyword>
<evidence type="ECO:0000256" key="4">
    <source>
        <dbReference type="ARBA" id="ARBA00023054"/>
    </source>
</evidence>
<feature type="region of interest" description="Disordered" evidence="9">
    <location>
        <begin position="435"/>
        <end position="460"/>
    </location>
</feature>
<dbReference type="PANTHER" id="PTHR13140:SF857">
    <property type="entry name" value="MYOSIN-11"/>
    <property type="match status" value="1"/>
</dbReference>
<evidence type="ECO:0000313" key="12">
    <source>
        <dbReference type="Proteomes" id="UP000580250"/>
    </source>
</evidence>
<sequence>MKRRQNYLINFSKNKKNFKEEQLLSNGGTSRFSNSSRTAVKAKKGKSSTFQTVSMIYRQSLANLIKMLNQTHPHFIRCIIPNEQKTAGVIDAGLVLNQLTCNGVLEGIRICRKGFPNRVHYLDFRQRYAVLAAKEAIEPVSVELAGKRMCERMEREGILNSDSFQCGKTKIFFKTGVLASLEQHRDEALAKIIAEFQRVCRYYLAQKELQRRRAQKAGIKIIQRNVRKWCALRGWNWFKLVGRVRPLIKENQEREDSFAELENINKNYSRLEADFAREEKRRKELEAETERLKAERQQLEMALARERDRYAEAETYAKRTDGQKAELERQPKKKTVMHQWQKLGKSFEADIELLRKQLSAADSNLRKQESDRQTREAQTRSLQDEIASLDETVAKLGKERKHQEELNRKLTDEVNSYEERIAQLNRARQKLEQTLDQSEETLERERKARQDLDKQKRKTEGELKIAHENLEELGRQREELENAVKRKEAETQLLTSRLEEEQSLVARLQKQIKELVSRVQELEDELDSERSARVRAEKARNELQVENDELTERLDEMGGLELPKLKLINGEKQKCLE</sequence>
<comment type="caution">
    <text evidence="8">Lacks conserved residue(s) required for the propagation of feature annotation.</text>
</comment>
<dbReference type="GO" id="GO:0030017">
    <property type="term" value="C:sarcomere"/>
    <property type="evidence" value="ECO:0007669"/>
    <property type="project" value="UniProtKB-ARBA"/>
</dbReference>
<comment type="caution">
    <text evidence="11">The sequence shown here is derived from an EMBL/GenBank/DDBJ whole genome shotgun (WGS) entry which is preliminary data.</text>
</comment>
<dbReference type="SMART" id="SM00242">
    <property type="entry name" value="MYSc"/>
    <property type="match status" value="1"/>
</dbReference>
<feature type="region of interest" description="Actin-binding" evidence="8">
    <location>
        <begin position="61"/>
        <end position="83"/>
    </location>
</feature>
<keyword evidence="2" id="KW-0547">Nucleotide-binding</keyword>
<dbReference type="SUPFAM" id="SSF52540">
    <property type="entry name" value="P-loop containing nucleoside triphosphate hydrolases"/>
    <property type="match status" value="1"/>
</dbReference>
<dbReference type="InterPro" id="IPR027417">
    <property type="entry name" value="P-loop_NTPase"/>
</dbReference>
<dbReference type="InterPro" id="IPR002928">
    <property type="entry name" value="Myosin_tail"/>
</dbReference>
<keyword evidence="5 8" id="KW-0518">Myosin</keyword>
<dbReference type="SUPFAM" id="SSF90257">
    <property type="entry name" value="Myosin rod fragments"/>
    <property type="match status" value="3"/>
</dbReference>
<keyword evidence="4" id="KW-0175">Coiled coil</keyword>
<dbReference type="EMBL" id="CAJEWN010000001">
    <property type="protein sequence ID" value="CAD2122575.1"/>
    <property type="molecule type" value="Genomic_DNA"/>
</dbReference>
<dbReference type="Pfam" id="PF01576">
    <property type="entry name" value="Myosin_tail_1"/>
    <property type="match status" value="1"/>
</dbReference>
<feature type="compositionally biased region" description="Basic and acidic residues" evidence="9">
    <location>
        <begin position="364"/>
        <end position="378"/>
    </location>
</feature>
<comment type="similarity">
    <text evidence="1 8">Belongs to the TRAFAC class myosin-kinesin ATPase superfamily. Myosin family.</text>
</comment>
<accession>A0A6V7TJD6</accession>
<keyword evidence="7 8" id="KW-0009">Actin-binding</keyword>
<dbReference type="Gene3D" id="4.10.270.10">
    <property type="entry name" value="Myosin, subunit A"/>
    <property type="match status" value="1"/>
</dbReference>
<feature type="region of interest" description="Disordered" evidence="9">
    <location>
        <begin position="362"/>
        <end position="385"/>
    </location>
</feature>
<dbReference type="Gene3D" id="3.30.70.1590">
    <property type="match status" value="1"/>
</dbReference>
<evidence type="ECO:0000256" key="8">
    <source>
        <dbReference type="PROSITE-ProRule" id="PRU00782"/>
    </source>
</evidence>
<evidence type="ECO:0000256" key="1">
    <source>
        <dbReference type="ARBA" id="ARBA00008314"/>
    </source>
</evidence>
<evidence type="ECO:0000256" key="3">
    <source>
        <dbReference type="ARBA" id="ARBA00022840"/>
    </source>
</evidence>
<evidence type="ECO:0000313" key="11">
    <source>
        <dbReference type="EMBL" id="CAD2122575.1"/>
    </source>
</evidence>
<protein>
    <recommendedName>
        <fullName evidence="10">Myosin motor domain-containing protein</fullName>
    </recommendedName>
</protein>
<evidence type="ECO:0000256" key="9">
    <source>
        <dbReference type="SAM" id="MobiDB-lite"/>
    </source>
</evidence>
<evidence type="ECO:0000256" key="6">
    <source>
        <dbReference type="ARBA" id="ARBA00023175"/>
    </source>
</evidence>
<dbReference type="GO" id="GO:0051015">
    <property type="term" value="F:actin filament binding"/>
    <property type="evidence" value="ECO:0007669"/>
    <property type="project" value="TreeGrafter"/>
</dbReference>
<gene>
    <name evidence="11" type="ORF">MENT_LOCUS236</name>
</gene>
<name>A0A6V7TJD6_MELEN</name>
<feature type="compositionally biased region" description="Basic and acidic residues" evidence="9">
    <location>
        <begin position="441"/>
        <end position="460"/>
    </location>
</feature>
<dbReference type="Gene3D" id="1.20.5.340">
    <property type="match status" value="2"/>
</dbReference>
<dbReference type="PROSITE" id="PS51456">
    <property type="entry name" value="MYOSIN_MOTOR"/>
    <property type="match status" value="1"/>
</dbReference>